<evidence type="ECO:0000313" key="3">
    <source>
        <dbReference type="EMBL" id="TYS54908.1"/>
    </source>
</evidence>
<dbReference type="InterPro" id="IPR040680">
    <property type="entry name" value="DUF5643"/>
</dbReference>
<dbReference type="RefSeq" id="WP_148984979.1">
    <property type="nucleotide sequence ID" value="NZ_JBNILK010000003.1"/>
</dbReference>
<evidence type="ECO:0000259" key="2">
    <source>
        <dbReference type="Pfam" id="PF18705"/>
    </source>
</evidence>
<dbReference type="InterPro" id="IPR025436">
    <property type="entry name" value="DUF4179"/>
</dbReference>
<accession>A0A5D4RYI6</accession>
<feature type="domain" description="DUF4179" evidence="1">
    <location>
        <begin position="35"/>
        <end position="122"/>
    </location>
</feature>
<name>A0A5D4RYI6_9BACI</name>
<comment type="caution">
    <text evidence="3">The sequence shown here is derived from an EMBL/GenBank/DDBJ whole genome shotgun (WGS) entry which is preliminary data.</text>
</comment>
<proteinExistence type="predicted"/>
<dbReference type="Gene3D" id="2.60.40.1640">
    <property type="entry name" value="Conserved domain protein"/>
    <property type="match status" value="1"/>
</dbReference>
<dbReference type="AlphaFoldDB" id="A0A5D4RYI6"/>
<dbReference type="Gene3D" id="2.60.40.1630">
    <property type="entry name" value="bacillus anthracis domain"/>
    <property type="match status" value="1"/>
</dbReference>
<organism evidence="3 4">
    <name type="scientific">Rossellomorea marisflavi</name>
    <dbReference type="NCBI Taxonomy" id="189381"/>
    <lineage>
        <taxon>Bacteria</taxon>
        <taxon>Bacillati</taxon>
        <taxon>Bacillota</taxon>
        <taxon>Bacilli</taxon>
        <taxon>Bacillales</taxon>
        <taxon>Bacillaceae</taxon>
        <taxon>Rossellomorea</taxon>
    </lineage>
</organism>
<dbReference type="Proteomes" id="UP000322997">
    <property type="component" value="Unassembled WGS sequence"/>
</dbReference>
<feature type="domain" description="DUF5643" evidence="2">
    <location>
        <begin position="215"/>
        <end position="328"/>
    </location>
</feature>
<evidence type="ECO:0000313" key="4">
    <source>
        <dbReference type="Proteomes" id="UP000322997"/>
    </source>
</evidence>
<dbReference type="Pfam" id="PF13786">
    <property type="entry name" value="DUF4179"/>
    <property type="match status" value="1"/>
</dbReference>
<gene>
    <name evidence="3" type="ORF">FZC83_08135</name>
</gene>
<dbReference type="EMBL" id="VTEQ01000002">
    <property type="protein sequence ID" value="TYS54908.1"/>
    <property type="molecule type" value="Genomic_DNA"/>
</dbReference>
<evidence type="ECO:0000259" key="1">
    <source>
        <dbReference type="Pfam" id="PF13786"/>
    </source>
</evidence>
<reference evidence="3 4" key="1">
    <citation type="submission" date="2019-08" db="EMBL/GenBank/DDBJ databases">
        <title>Bacillus genomes from the desert of Cuatro Cienegas, Coahuila.</title>
        <authorList>
            <person name="Olmedo-Alvarez G."/>
        </authorList>
    </citation>
    <scope>NUCLEOTIDE SEQUENCE [LARGE SCALE GENOMIC DNA]</scope>
    <source>
        <strain evidence="3 4">CH108_3D</strain>
    </source>
</reference>
<sequence length="340" mass="37678">MNKNLFEDISVPVEKLVAREKEAMMQAKRKRNVRKTTMRSLMVACGVCLSLLGSGFVSTGMAEALSSIPLLSPIYKDFRDIASDKIEQDHLATPIDKQDSHNGLTMTVKEAAYDGNRLIVTVVYTGAKGVTLKEEKVGRQEITINGQPIKPAIGSTGQDSIKPNTIIEHHQYTLSSLDEYGDEVDIDVQGDNLFGYEGQWNVAFPLEKIKRDITSITPGVTAITDDGTYAITADNVTFSPLSTRIDLSVDYPAELEENDRWPWFEYSVVDDQGRIYDGMKLQTGMADGTNGHHMVLTLPPIDEMPGSLTLLPSEQNQDVYGLKLDELELLIPLKNLKPQN</sequence>
<dbReference type="Pfam" id="PF18705">
    <property type="entry name" value="DUF5643"/>
    <property type="match status" value="1"/>
</dbReference>
<protein>
    <submittedName>
        <fullName evidence="3">DUF4179 domain-containing protein</fullName>
    </submittedName>
</protein>